<keyword evidence="3" id="KW-1185">Reference proteome</keyword>
<dbReference type="InterPro" id="IPR031917">
    <property type="entry name" value="Pilus_assem_C"/>
</dbReference>
<evidence type="ECO:0000313" key="2">
    <source>
        <dbReference type="EMBL" id="QNP45801.1"/>
    </source>
</evidence>
<evidence type="ECO:0000313" key="3">
    <source>
        <dbReference type="Proteomes" id="UP000516105"/>
    </source>
</evidence>
<evidence type="ECO:0000259" key="1">
    <source>
        <dbReference type="Pfam" id="PF15976"/>
    </source>
</evidence>
<dbReference type="Pfam" id="PF15976">
    <property type="entry name" value="CooC_C"/>
    <property type="match status" value="1"/>
</dbReference>
<dbReference type="Proteomes" id="UP000516105">
    <property type="component" value="Chromosome"/>
</dbReference>
<protein>
    <submittedName>
        <fullName evidence="2">CS1-pili formation C-terminal domain-containing protein</fullName>
    </submittedName>
</protein>
<dbReference type="RefSeq" id="WP_187708754.1">
    <property type="nucleotide sequence ID" value="NZ_CP060782.1"/>
</dbReference>
<name>A0ABX6T7H5_9SPHN</name>
<gene>
    <name evidence="2" type="ORF">H9L14_00225</name>
</gene>
<reference evidence="2 3" key="1">
    <citation type="submission" date="2020-08" db="EMBL/GenBank/DDBJ databases">
        <title>Genome sequence of Sphingomonas sediminicola KACC 15039T.</title>
        <authorList>
            <person name="Hyun D.-W."/>
            <person name="Bae J.-W."/>
        </authorList>
    </citation>
    <scope>NUCLEOTIDE SEQUENCE [LARGE SCALE GENOMIC DNA]</scope>
    <source>
        <strain evidence="2 3">KACC 15039</strain>
    </source>
</reference>
<organism evidence="2 3">
    <name type="scientific">Sphingomonas sediminicola</name>
    <dbReference type="NCBI Taxonomy" id="386874"/>
    <lineage>
        <taxon>Bacteria</taxon>
        <taxon>Pseudomonadati</taxon>
        <taxon>Pseudomonadota</taxon>
        <taxon>Alphaproteobacteria</taxon>
        <taxon>Sphingomonadales</taxon>
        <taxon>Sphingomonadaceae</taxon>
        <taxon>Sphingomonas</taxon>
    </lineage>
</organism>
<proteinExistence type="predicted"/>
<dbReference type="EMBL" id="CP060782">
    <property type="protein sequence ID" value="QNP45801.1"/>
    <property type="molecule type" value="Genomic_DNA"/>
</dbReference>
<sequence>MSESTAIDAAILGTEKKAMLQVGGWLITSFGRARAAGLMSSDGSKGALLQLGSAGTGPLNFNFDVRRVWSSNGEPLLPLPSYVDNFGPTPVTGAQVAASSYTQASGTLTYSLGSALLSVTGSYRHDRGFKSDYTIGPSLSWPIVRQGGLQVIVQADAQKSRTTTSAFAGFRVLYTAGGFSTLSTIGHATLKDGGTRGSRSRQVGSLSGQWFYQDDERTQVSLEGALQRDVDTSTARANAFVANQLGSGRVEVLHSLEGNGGTQFGLTLQTGIALGSKAVEIGGRDLNQSAVIASMAGSAKDAAFDVLIDEIARGRVSAGRRLPIFLEAYRSYNLRLRPVGSSAVDYDSAVRKITLFPGNVEHLNWTAEQVSTVFGQAFLANGRPLANASISTRRGVGQTDDEGYFQIDVEANEPLTFKFGANETCGVPLVGAQVQSDYASLGRVVCR</sequence>
<feature type="domain" description="Pilus assembly protein C-terminal" evidence="1">
    <location>
        <begin position="355"/>
        <end position="447"/>
    </location>
</feature>
<accession>A0ABX6T7H5</accession>